<dbReference type="RefSeq" id="WP_266070809.1">
    <property type="nucleotide sequence ID" value="NZ_JAPJDA010000027.1"/>
</dbReference>
<evidence type="ECO:0000313" key="3">
    <source>
        <dbReference type="Proteomes" id="UP001148482"/>
    </source>
</evidence>
<comment type="caution">
    <text evidence="2">The sequence shown here is derived from an EMBL/GenBank/DDBJ whole genome shotgun (WGS) entry which is preliminary data.</text>
</comment>
<name>A0A9X3D1V1_9FLAO</name>
<keyword evidence="1" id="KW-1133">Transmembrane helix</keyword>
<keyword evidence="1" id="KW-0472">Membrane</keyword>
<evidence type="ECO:0000256" key="1">
    <source>
        <dbReference type="SAM" id="Phobius"/>
    </source>
</evidence>
<gene>
    <name evidence="2" type="ORF">OQ279_14940</name>
</gene>
<sequence>MVVLKKIRGASLVETLTASVIIVVVFMIASFSFNNVFLNSVKSDDNLLQNRLEEVKYLTTHDKLQLPFYEEGPYWTISAEEANGKLQLEVQNLRNGSKSELKLEH</sequence>
<proteinExistence type="predicted"/>
<feature type="transmembrane region" description="Helical" evidence="1">
    <location>
        <begin position="12"/>
        <end position="33"/>
    </location>
</feature>
<reference evidence="2" key="1">
    <citation type="submission" date="2022-11" db="EMBL/GenBank/DDBJ databases">
        <title>Salinimicrobium profundisediminis sp. nov., isolated from deep-sea sediment of the Mariana Trench.</title>
        <authorList>
            <person name="Fu H."/>
        </authorList>
    </citation>
    <scope>NUCLEOTIDE SEQUENCE</scope>
    <source>
        <strain evidence="2">MT39</strain>
    </source>
</reference>
<protein>
    <submittedName>
        <fullName evidence="2">Uncharacterized protein</fullName>
    </submittedName>
</protein>
<dbReference type="AlphaFoldDB" id="A0A9X3D1V1"/>
<dbReference type="EMBL" id="JAPJDA010000027">
    <property type="protein sequence ID" value="MCX2839445.1"/>
    <property type="molecule type" value="Genomic_DNA"/>
</dbReference>
<evidence type="ECO:0000313" key="2">
    <source>
        <dbReference type="EMBL" id="MCX2839445.1"/>
    </source>
</evidence>
<accession>A0A9X3D1V1</accession>
<organism evidence="2 3">
    <name type="scientific">Salinimicrobium profundisediminis</name>
    <dbReference type="NCBI Taxonomy" id="2994553"/>
    <lineage>
        <taxon>Bacteria</taxon>
        <taxon>Pseudomonadati</taxon>
        <taxon>Bacteroidota</taxon>
        <taxon>Flavobacteriia</taxon>
        <taxon>Flavobacteriales</taxon>
        <taxon>Flavobacteriaceae</taxon>
        <taxon>Salinimicrobium</taxon>
    </lineage>
</organism>
<dbReference type="Proteomes" id="UP001148482">
    <property type="component" value="Unassembled WGS sequence"/>
</dbReference>
<keyword evidence="1" id="KW-0812">Transmembrane</keyword>
<keyword evidence="3" id="KW-1185">Reference proteome</keyword>